<dbReference type="InterPro" id="IPR047971">
    <property type="entry name" value="ExeM-like"/>
</dbReference>
<keyword evidence="1" id="KW-0732">Signal</keyword>
<dbReference type="EMBL" id="CP094528">
    <property type="protein sequence ID" value="UOE43276.1"/>
    <property type="molecule type" value="Genomic_DNA"/>
</dbReference>
<dbReference type="Gene3D" id="3.60.10.10">
    <property type="entry name" value="Endonuclease/exonuclease/phosphatase"/>
    <property type="match status" value="1"/>
</dbReference>
<dbReference type="InterPro" id="IPR036691">
    <property type="entry name" value="Endo/exonu/phosph_ase_sf"/>
</dbReference>
<evidence type="ECO:0000313" key="4">
    <source>
        <dbReference type="Proteomes" id="UP000832097"/>
    </source>
</evidence>
<dbReference type="PANTHER" id="PTHR42834:SF1">
    <property type="entry name" value="ENDONUCLEASE_EXONUCLEASE_PHOSPHATASE FAMILY PROTEIN (AFU_ORTHOLOGUE AFUA_3G09210)"/>
    <property type="match status" value="1"/>
</dbReference>
<feature type="chain" id="PRO_5045425171" evidence="1">
    <location>
        <begin position="29"/>
        <end position="1094"/>
    </location>
</feature>
<reference evidence="3 4" key="1">
    <citation type="submission" date="2022-03" db="EMBL/GenBank/DDBJ databases">
        <title>Mucilaginibacter sp. isolated from the gut of Protaetia brevitarsis seulensis larvae.</title>
        <authorList>
            <person name="Won M."/>
            <person name="Kim S.-J."/>
            <person name="Kwon S.-W."/>
        </authorList>
    </citation>
    <scope>NUCLEOTIDE SEQUENCE [LARGE SCALE GENOMIC DNA]</scope>
    <source>
        <strain evidence="3 4">CFWR-12</strain>
    </source>
</reference>
<dbReference type="Proteomes" id="UP000832097">
    <property type="component" value="Chromosome"/>
</dbReference>
<keyword evidence="4" id="KW-1185">Reference proteome</keyword>
<dbReference type="Pfam" id="PF00932">
    <property type="entry name" value="LTD"/>
    <property type="match status" value="1"/>
</dbReference>
<dbReference type="GO" id="GO:0004519">
    <property type="term" value="F:endonuclease activity"/>
    <property type="evidence" value="ECO:0007669"/>
    <property type="project" value="UniProtKB-KW"/>
</dbReference>
<dbReference type="NCBIfam" id="NF033681">
    <property type="entry name" value="ExeM_NucH_DNase"/>
    <property type="match status" value="1"/>
</dbReference>
<dbReference type="PROSITE" id="PS51841">
    <property type="entry name" value="LTD"/>
    <property type="match status" value="1"/>
</dbReference>
<keyword evidence="3" id="KW-0540">Nuclease</keyword>
<evidence type="ECO:0000259" key="2">
    <source>
        <dbReference type="PROSITE" id="PS51841"/>
    </source>
</evidence>
<accession>A0ABY4BZI8</accession>
<evidence type="ECO:0000256" key="1">
    <source>
        <dbReference type="SAM" id="SignalP"/>
    </source>
</evidence>
<name>A0ABY4BZI8_9MICO</name>
<dbReference type="SUPFAM" id="SSF56219">
    <property type="entry name" value="DNase I-like"/>
    <property type="match status" value="1"/>
</dbReference>
<feature type="signal peptide" evidence="1">
    <location>
        <begin position="1"/>
        <end position="28"/>
    </location>
</feature>
<feature type="domain" description="LTD" evidence="2">
    <location>
        <begin position="25"/>
        <end position="141"/>
    </location>
</feature>
<dbReference type="RefSeq" id="WP_243554237.1">
    <property type="nucleotide sequence ID" value="NZ_CP094528.1"/>
</dbReference>
<dbReference type="InterPro" id="IPR001322">
    <property type="entry name" value="Lamin_tail_dom"/>
</dbReference>
<sequence length="1094" mass="112190">MQPFTRGLTATLATAALAAVGVVVPVSAATAAAPTDLFISEVIEGSSNNKAVEVFNPTGEPIALDGVSLQMFFNGSATAGLTIALTGTVAAGDVHVIAHASASAPILAQADQTNGAGWFNGDDALTLVAGGAVVDSFGQVGADPGTEWGTGLTSTADNTLRRSADVCVGDPDPTDAFDPAVEWVGFATDTFDGLGAHACGDVEPPTGDPVINEFSASTAGTDVEYVELLGTPNADLSAYTVLEIEGDAPTSGAAQFGVVDQVIGFGTAGADGRALATLAANDLENGTLSLLLVTGTPPALGADLDADDDGVIDEASGLIVVDSVAVNDGGAGDVTYGPVTLGVAYDGQPFAPGGASRIPDGTDTDATGDWVRNDFDLAGIPGNTGTLIDGEAVNTPGAVNSTELDEGPGPIEADCDAPTVTIGSVQGAGAATPLATGTQVEVEGVVVGDFQTGGFDGYYLQDSGDGDAATSDGIFVFAPGGADVVLGDTVHVVGTVSEFFGMTEVTAVAASVCATGGTSALPAPTELTLPLAPADRERFEGMRVTLPQTLSILETFEYGQFGLITLGTERQYQPTAMFAPGSAEAVALAAANVADSIGLDDGRGVQNPDPALHPNGEAFTLDNAFRAGDHVTAATGVLDYRFDQWSVQPTQPAQFASVLPRESLPDVGGDLRVASFNVLNYFTDLDLDAPGTDFRGANTAEEFERQEAKIVAAITEIDADVVGLIEIQNNNDGAALDTLVAALNEQAGAGTYAAIRTGTLGTDAITTALVYQPANVTPAGGYAVLDTSVDPRFDDDRNRPALAQTFTSNATGEAVTVVVNHLKSKGSACSGDPDRGDGQGNCNLTRVAAAEAIVDWLAGDPTGQGTVGRELIIGDLNSYDHEDPIEVLTGAGYTDLEKQFTGEEAYSYVFDGQLGYLDYALAGTGLVGDVTGASAWHINSDEPSIIDYDMTFKQPAQDALFAPDPYRSSDHDPIVVGIRLTPPDTTAPTLTVTANPAKILIPTLTWRTVNLKPVASDDSGQATVSFVKVTTTGKHAQVRKVSDTKFEIRAMPGTSYTFEYRATDATGNTTTATARTEVGTVRDLIETILDWLFG</sequence>
<dbReference type="CDD" id="cd04486">
    <property type="entry name" value="YhcR_OBF_like"/>
    <property type="match status" value="1"/>
</dbReference>
<dbReference type="CDD" id="cd10283">
    <property type="entry name" value="MnuA_DNase1-like"/>
    <property type="match status" value="1"/>
</dbReference>
<dbReference type="InterPro" id="IPR005135">
    <property type="entry name" value="Endo/exonuclease/phosphatase"/>
</dbReference>
<evidence type="ECO:0000313" key="3">
    <source>
        <dbReference type="EMBL" id="UOE43276.1"/>
    </source>
</evidence>
<protein>
    <submittedName>
        <fullName evidence="3">ExeM/NucH family extracellular endonuclease</fullName>
    </submittedName>
</protein>
<dbReference type="Pfam" id="PF03372">
    <property type="entry name" value="Exo_endo_phos"/>
    <property type="match status" value="1"/>
</dbReference>
<dbReference type="PANTHER" id="PTHR42834">
    <property type="entry name" value="ENDONUCLEASE/EXONUCLEASE/PHOSPHATASE FAMILY PROTEIN (AFU_ORTHOLOGUE AFUA_3G09210)"/>
    <property type="match status" value="1"/>
</dbReference>
<keyword evidence="3" id="KW-0378">Hydrolase</keyword>
<proteinExistence type="predicted"/>
<organism evidence="3 4">
    <name type="scientific">Agromyces larvae</name>
    <dbReference type="NCBI Taxonomy" id="2929802"/>
    <lineage>
        <taxon>Bacteria</taxon>
        <taxon>Bacillati</taxon>
        <taxon>Actinomycetota</taxon>
        <taxon>Actinomycetes</taxon>
        <taxon>Micrococcales</taxon>
        <taxon>Microbacteriaceae</taxon>
        <taxon>Agromyces</taxon>
    </lineage>
</organism>
<gene>
    <name evidence="3" type="ORF">MTO99_13935</name>
</gene>
<keyword evidence="3" id="KW-0255">Endonuclease</keyword>